<evidence type="ECO:0000313" key="1">
    <source>
        <dbReference type="EMBL" id="QHT80437.1"/>
    </source>
</evidence>
<proteinExistence type="predicted"/>
<organism evidence="1">
    <name type="scientific">viral metagenome</name>
    <dbReference type="NCBI Taxonomy" id="1070528"/>
    <lineage>
        <taxon>unclassified sequences</taxon>
        <taxon>metagenomes</taxon>
        <taxon>organismal metagenomes</taxon>
    </lineage>
</organism>
<sequence length="43" mass="5104">MRTSSGTFQAENYINELQKKHRRMTKKSSFFSECTVKILFESN</sequence>
<name>A0A6C0HJ98_9ZZZZ</name>
<protein>
    <submittedName>
        <fullName evidence="1">Uncharacterized protein</fullName>
    </submittedName>
</protein>
<dbReference type="AlphaFoldDB" id="A0A6C0HJ98"/>
<accession>A0A6C0HJ98</accession>
<dbReference type="EMBL" id="MN739969">
    <property type="protein sequence ID" value="QHT80437.1"/>
    <property type="molecule type" value="Genomic_DNA"/>
</dbReference>
<reference evidence="1" key="1">
    <citation type="journal article" date="2020" name="Nature">
        <title>Giant virus diversity and host interactions through global metagenomics.</title>
        <authorList>
            <person name="Schulz F."/>
            <person name="Roux S."/>
            <person name="Paez-Espino D."/>
            <person name="Jungbluth S."/>
            <person name="Walsh D.A."/>
            <person name="Denef V.J."/>
            <person name="McMahon K.D."/>
            <person name="Konstantinidis K.T."/>
            <person name="Eloe-Fadrosh E.A."/>
            <person name="Kyrpides N.C."/>
            <person name="Woyke T."/>
        </authorList>
    </citation>
    <scope>NUCLEOTIDE SEQUENCE</scope>
    <source>
        <strain evidence="1">GVMAG-M-3300023184-120</strain>
    </source>
</reference>